<evidence type="ECO:0000313" key="2">
    <source>
        <dbReference type="EMBL" id="AUJ24187.1"/>
    </source>
</evidence>
<sequence length="158" mass="17991">MSVCCSLFEKDLILFSDAQTQDEVFDEIGNILMEKGLVKESFIEAIKSREKEYPTGLDLSPVEKGLSNVAIPHTEPEYCRSQSIVFVKLNNEVTFKNMISPEVDVSVTYLFFIINNKKQNQTNVLSNLMAFLTNKENVKNLDTLNSAESIYNFLTNKF</sequence>
<dbReference type="Proteomes" id="UP000234237">
    <property type="component" value="Chromosome"/>
</dbReference>
<dbReference type="InterPro" id="IPR016152">
    <property type="entry name" value="PTrfase/Anion_transptr"/>
</dbReference>
<accession>A0A2K9IWX8</accession>
<feature type="domain" description="PTS EIIA type-2" evidence="1">
    <location>
        <begin position="5"/>
        <end position="157"/>
    </location>
</feature>
<dbReference type="InterPro" id="IPR002178">
    <property type="entry name" value="PTS_EIIA_type-2_dom"/>
</dbReference>
<dbReference type="CDD" id="cd00211">
    <property type="entry name" value="PTS_IIA_fru"/>
    <property type="match status" value="1"/>
</dbReference>
<organism evidence="2 3">
    <name type="scientific">Virgibacillus dokdonensis</name>
    <dbReference type="NCBI Taxonomy" id="302167"/>
    <lineage>
        <taxon>Bacteria</taxon>
        <taxon>Bacillati</taxon>
        <taxon>Bacillota</taxon>
        <taxon>Bacilli</taxon>
        <taxon>Bacillales</taxon>
        <taxon>Bacillaceae</taxon>
        <taxon>Virgibacillus</taxon>
    </lineage>
</organism>
<reference evidence="3" key="1">
    <citation type="submission" date="2016-11" db="EMBL/GenBank/DDBJ databases">
        <title>Complete genome sequence of Virgibacillus pantothenticus 21D, a halophilic bacterium isolated from the deep hypersaline anoxic basin Discovery in the Mediterranean Sea.</title>
        <authorList>
            <person name="Zeaiter Z."/>
            <person name="Booth J.M."/>
            <person name="Prosdocimi E.M."/>
            <person name="Mapelli F."/>
            <person name="Fusi M."/>
            <person name="Daffonchio D."/>
            <person name="Borin S."/>
            <person name="Crotti E."/>
        </authorList>
    </citation>
    <scope>NUCLEOTIDE SEQUENCE [LARGE SCALE GENOMIC DNA]</scope>
    <source>
        <strain evidence="3">21D</strain>
    </source>
</reference>
<dbReference type="Gene3D" id="3.40.930.10">
    <property type="entry name" value="Mannitol-specific EII, Chain A"/>
    <property type="match status" value="1"/>
</dbReference>
<dbReference type="InterPro" id="IPR051541">
    <property type="entry name" value="PTS_SugarTrans_NitroReg"/>
</dbReference>
<protein>
    <submittedName>
        <fullName evidence="2">PTS system galactitol-specific transporter subunit IIA</fullName>
    </submittedName>
</protein>
<dbReference type="PROSITE" id="PS51094">
    <property type="entry name" value="PTS_EIIA_TYPE_2"/>
    <property type="match status" value="1"/>
</dbReference>
<dbReference type="RefSeq" id="WP_206193299.1">
    <property type="nucleotide sequence ID" value="NZ_CP018622.1"/>
</dbReference>
<dbReference type="STRING" id="302167.GCA_900166595_03982"/>
<dbReference type="PANTHER" id="PTHR47738">
    <property type="entry name" value="PTS SYSTEM FRUCTOSE-LIKE EIIA COMPONENT-RELATED"/>
    <property type="match status" value="1"/>
</dbReference>
<dbReference type="PANTHER" id="PTHR47738:SF3">
    <property type="entry name" value="PHOSPHOTRANSFERASE SYSTEM MANNITOL_FRUCTOSE-SPECIFIC IIA DOMAIN CONTAINING PROTEIN"/>
    <property type="match status" value="1"/>
</dbReference>
<dbReference type="AlphaFoldDB" id="A0A2K9IWX8"/>
<dbReference type="KEGG" id="vpn:A21D_01075"/>
<name>A0A2K9IWX8_9BACI</name>
<evidence type="ECO:0000313" key="3">
    <source>
        <dbReference type="Proteomes" id="UP000234237"/>
    </source>
</evidence>
<evidence type="ECO:0000259" key="1">
    <source>
        <dbReference type="PROSITE" id="PS51094"/>
    </source>
</evidence>
<dbReference type="Pfam" id="PF00359">
    <property type="entry name" value="PTS_EIIA_2"/>
    <property type="match status" value="1"/>
</dbReference>
<dbReference type="EMBL" id="CP018622">
    <property type="protein sequence ID" value="AUJ24187.1"/>
    <property type="molecule type" value="Genomic_DNA"/>
</dbReference>
<dbReference type="SUPFAM" id="SSF55804">
    <property type="entry name" value="Phoshotransferase/anion transport protein"/>
    <property type="match status" value="1"/>
</dbReference>
<gene>
    <name evidence="2" type="ORF">A21D_01075</name>
</gene>
<proteinExistence type="predicted"/>